<feature type="region of interest" description="Disordered" evidence="1">
    <location>
        <begin position="1"/>
        <end position="47"/>
    </location>
</feature>
<dbReference type="Proteomes" id="UP000314294">
    <property type="component" value="Unassembled WGS sequence"/>
</dbReference>
<accession>A0A4Z2F1T1</accession>
<evidence type="ECO:0000313" key="2">
    <source>
        <dbReference type="EMBL" id="TNN35166.1"/>
    </source>
</evidence>
<evidence type="ECO:0000313" key="3">
    <source>
        <dbReference type="Proteomes" id="UP000314294"/>
    </source>
</evidence>
<comment type="caution">
    <text evidence="2">The sequence shown here is derived from an EMBL/GenBank/DDBJ whole genome shotgun (WGS) entry which is preliminary data.</text>
</comment>
<proteinExistence type="predicted"/>
<dbReference type="AlphaFoldDB" id="A0A4Z2F1T1"/>
<dbReference type="EMBL" id="SRLO01001820">
    <property type="protein sequence ID" value="TNN35166.1"/>
    <property type="molecule type" value="Genomic_DNA"/>
</dbReference>
<feature type="compositionally biased region" description="Pro residues" evidence="1">
    <location>
        <begin position="10"/>
        <end position="42"/>
    </location>
</feature>
<sequence length="131" mass="14188">MNQSHESEEAPPPGDEAPPPGDEAPPPGDEAPPPGDEAPPCQPLATPCRTLHTHLDVCSRASGRRRVSVVTAVSGGGTEELVVFTVRSMMCIENMKQLETELKDTSNRTTGRSRQRSSRFRRFRSVLLAAP</sequence>
<evidence type="ECO:0000256" key="1">
    <source>
        <dbReference type="SAM" id="MobiDB-lite"/>
    </source>
</evidence>
<reference evidence="2 3" key="1">
    <citation type="submission" date="2019-03" db="EMBL/GenBank/DDBJ databases">
        <title>First draft genome of Liparis tanakae, snailfish: a comprehensive survey of snailfish specific genes.</title>
        <authorList>
            <person name="Kim W."/>
            <person name="Song I."/>
            <person name="Jeong J.-H."/>
            <person name="Kim D."/>
            <person name="Kim S."/>
            <person name="Ryu S."/>
            <person name="Song J.Y."/>
            <person name="Lee S.K."/>
        </authorList>
    </citation>
    <scope>NUCLEOTIDE SEQUENCE [LARGE SCALE GENOMIC DNA]</scope>
    <source>
        <tissue evidence="2">Muscle</tissue>
    </source>
</reference>
<gene>
    <name evidence="2" type="ORF">EYF80_054678</name>
</gene>
<name>A0A4Z2F1T1_9TELE</name>
<organism evidence="2 3">
    <name type="scientific">Liparis tanakae</name>
    <name type="common">Tanaka's snailfish</name>
    <dbReference type="NCBI Taxonomy" id="230148"/>
    <lineage>
        <taxon>Eukaryota</taxon>
        <taxon>Metazoa</taxon>
        <taxon>Chordata</taxon>
        <taxon>Craniata</taxon>
        <taxon>Vertebrata</taxon>
        <taxon>Euteleostomi</taxon>
        <taxon>Actinopterygii</taxon>
        <taxon>Neopterygii</taxon>
        <taxon>Teleostei</taxon>
        <taxon>Neoteleostei</taxon>
        <taxon>Acanthomorphata</taxon>
        <taxon>Eupercaria</taxon>
        <taxon>Perciformes</taxon>
        <taxon>Cottioidei</taxon>
        <taxon>Cottales</taxon>
        <taxon>Liparidae</taxon>
        <taxon>Liparis</taxon>
    </lineage>
</organism>
<keyword evidence="3" id="KW-1185">Reference proteome</keyword>
<protein>
    <submittedName>
        <fullName evidence="2">Uncharacterized protein</fullName>
    </submittedName>
</protein>